<dbReference type="EMBL" id="MK072507">
    <property type="protein sequence ID" value="AYV86456.1"/>
    <property type="molecule type" value="Genomic_DNA"/>
</dbReference>
<gene>
    <name evidence="1" type="ORF">Sylvanvirus1_52</name>
</gene>
<evidence type="ECO:0000313" key="1">
    <source>
        <dbReference type="EMBL" id="AYV86456.1"/>
    </source>
</evidence>
<accession>A0A3G5AGW0</accession>
<protein>
    <submittedName>
        <fullName evidence="1">Uncharacterized protein</fullName>
    </submittedName>
</protein>
<organism evidence="1">
    <name type="scientific">Sylvanvirus sp</name>
    <dbReference type="NCBI Taxonomy" id="2487774"/>
    <lineage>
        <taxon>Viruses</taxon>
    </lineage>
</organism>
<name>A0A3G5AGW0_9VIRU</name>
<proteinExistence type="predicted"/>
<sequence>MSEERLLKGPNRSVIYPVDPNTLPFYEGKSAPAAFQSSLEVLGSFGLHSPSQVQGALAELLKVCPHAELKHWSYLMNNTLPGLLTLPIHSHTVCQTPFMILSVTMAPNGNFLLPIDQLHMFKDILHHIPPQVILLMVVIPWDPLQAVGSIWSKLDPIVTSEEATRSCDKQCEFLQLSTLTKTWWSTLDKMLPGHRDLFLQLQQQSVFLCVPSLLIEHGWYGDAKSLQLPNAQARRHYFMWSIVLQHIPQFQHCIAWLCLDSSHCILTPSTPTSMTQPVHLDIPWTDRQFISTLILTE</sequence>
<reference evidence="1" key="1">
    <citation type="submission" date="2018-10" db="EMBL/GenBank/DDBJ databases">
        <title>Hidden diversity of soil giant viruses.</title>
        <authorList>
            <person name="Schulz F."/>
            <person name="Alteio L."/>
            <person name="Goudeau D."/>
            <person name="Ryan E.M."/>
            <person name="Malmstrom R.R."/>
            <person name="Blanchard J."/>
            <person name="Woyke T."/>
        </authorList>
    </citation>
    <scope>NUCLEOTIDE SEQUENCE</scope>
    <source>
        <strain evidence="1">SYV1</strain>
    </source>
</reference>